<evidence type="ECO:0000256" key="1">
    <source>
        <dbReference type="SAM" id="Phobius"/>
    </source>
</evidence>
<proteinExistence type="predicted"/>
<accession>A0A9P3YSX8</accession>
<protein>
    <submittedName>
        <fullName evidence="2">ABC-2 family transporter protein</fullName>
    </submittedName>
</protein>
<keyword evidence="1" id="KW-0472">Membrane</keyword>
<feature type="transmembrane region" description="Helical" evidence="1">
    <location>
        <begin position="147"/>
        <end position="176"/>
    </location>
</feature>
<sequence>MIKKNLKIIFMLLKMKLSKMMVFRFDFFGAFFVDSSLFILQLLMFNSIYSHVDSIGGWQQGEMLIFIGTFSLINAINMTIFFFGIYDIPRKIQEGELDYYITKPLDPLFRLTFENINIGSSPLILASILIVLYGISELNSEITLVMIIIYIFMVLLMTLLFYDVCIILRTVSFFVISSSAIMRLEDNLLPMNMKIPGVIYEGVFKVLFYLILPYGIMSTIPTQILAGTITINGLIYSILIVFLFTLFMWRFWKLGMRHYKSASS</sequence>
<keyword evidence="1" id="KW-0812">Transmembrane</keyword>
<dbReference type="Pfam" id="PF06182">
    <property type="entry name" value="ABC2_membrane_6"/>
    <property type="match status" value="1"/>
</dbReference>
<dbReference type="RefSeq" id="WP_003429144.1">
    <property type="nucleotide sequence ID" value="NZ_AP025558.1"/>
</dbReference>
<dbReference type="PANTHER" id="PTHR36833:SF1">
    <property type="entry name" value="INTEGRAL MEMBRANE TRANSPORT PROTEIN"/>
    <property type="match status" value="1"/>
</dbReference>
<name>A0A9P3YSX8_CLODI</name>
<gene>
    <name evidence="2" type="ORF">KRQ00_002686</name>
</gene>
<reference evidence="2" key="1">
    <citation type="journal article" date="2018" name="Genome Biol.">
        <title>SKESA: strategic k-mer extension for scrupulous assemblies.</title>
        <authorList>
            <person name="Souvorov A."/>
            <person name="Agarwala R."/>
            <person name="Lipman D.J."/>
        </authorList>
    </citation>
    <scope>NUCLEOTIDE SEQUENCE</scope>
    <source>
        <strain evidence="2">Clostridioides</strain>
    </source>
</reference>
<feature type="transmembrane region" description="Helical" evidence="1">
    <location>
        <begin position="197"/>
        <end position="217"/>
    </location>
</feature>
<feature type="transmembrane region" description="Helical" evidence="1">
    <location>
        <begin position="229"/>
        <end position="252"/>
    </location>
</feature>
<feature type="transmembrane region" description="Helical" evidence="1">
    <location>
        <begin position="116"/>
        <end position="135"/>
    </location>
</feature>
<dbReference type="Proteomes" id="UP000879542">
    <property type="component" value="Unassembled WGS sequence"/>
</dbReference>
<keyword evidence="1" id="KW-1133">Transmembrane helix</keyword>
<feature type="transmembrane region" description="Helical" evidence="1">
    <location>
        <begin position="21"/>
        <end position="43"/>
    </location>
</feature>
<dbReference type="AlphaFoldDB" id="A0A9P3YSX8"/>
<dbReference type="InterPro" id="IPR010390">
    <property type="entry name" value="ABC-2_transporter-like"/>
</dbReference>
<evidence type="ECO:0000313" key="2">
    <source>
        <dbReference type="EMBL" id="HBH2620905.1"/>
    </source>
</evidence>
<dbReference type="PANTHER" id="PTHR36833">
    <property type="entry name" value="SLR0610 PROTEIN-RELATED"/>
    <property type="match status" value="1"/>
</dbReference>
<organism evidence="2 3">
    <name type="scientific">Clostridioides difficile</name>
    <name type="common">Peptoclostridium difficile</name>
    <dbReference type="NCBI Taxonomy" id="1496"/>
    <lineage>
        <taxon>Bacteria</taxon>
        <taxon>Bacillati</taxon>
        <taxon>Bacillota</taxon>
        <taxon>Clostridia</taxon>
        <taxon>Peptostreptococcales</taxon>
        <taxon>Peptostreptococcaceae</taxon>
        <taxon>Clostridioides</taxon>
    </lineage>
</organism>
<comment type="caution">
    <text evidence="2">The sequence shown here is derived from an EMBL/GenBank/DDBJ whole genome shotgun (WGS) entry which is preliminary data.</text>
</comment>
<evidence type="ECO:0000313" key="3">
    <source>
        <dbReference type="Proteomes" id="UP000879542"/>
    </source>
</evidence>
<reference evidence="2" key="2">
    <citation type="submission" date="2021-06" db="EMBL/GenBank/DDBJ databases">
        <authorList>
            <consortium name="NCBI Pathogen Detection Project"/>
        </authorList>
    </citation>
    <scope>NUCLEOTIDE SEQUENCE</scope>
    <source>
        <strain evidence="2">Clostridioides</strain>
    </source>
</reference>
<dbReference type="EMBL" id="DAEQIJ010000013">
    <property type="protein sequence ID" value="HBH2620905.1"/>
    <property type="molecule type" value="Genomic_DNA"/>
</dbReference>
<feature type="transmembrane region" description="Helical" evidence="1">
    <location>
        <begin position="63"/>
        <end position="86"/>
    </location>
</feature>